<name>A0A1B7W2D5_APHFL</name>
<evidence type="ECO:0000313" key="2">
    <source>
        <dbReference type="EMBL" id="OBQ27424.1"/>
    </source>
</evidence>
<gene>
    <name evidence="2" type="ORF">AN481_00425</name>
</gene>
<dbReference type="PATRIC" id="fig|1710894.3.peg.2254"/>
<keyword evidence="1" id="KW-1133">Transmembrane helix</keyword>
<organism evidence="2 3">
    <name type="scientific">Aphanizomenon flos-aquae LD13</name>
    <dbReference type="NCBI Taxonomy" id="1710894"/>
    <lineage>
        <taxon>Bacteria</taxon>
        <taxon>Bacillati</taxon>
        <taxon>Cyanobacteriota</taxon>
        <taxon>Cyanophyceae</taxon>
        <taxon>Nostocales</taxon>
        <taxon>Aphanizomenonaceae</taxon>
        <taxon>Aphanizomenon</taxon>
    </lineage>
</organism>
<dbReference type="AlphaFoldDB" id="A0A1B7W2D5"/>
<evidence type="ECO:0000313" key="3">
    <source>
        <dbReference type="Proteomes" id="UP000092382"/>
    </source>
</evidence>
<reference evidence="2 3" key="1">
    <citation type="submission" date="2015-09" db="EMBL/GenBank/DDBJ databases">
        <title>Whole genome shotgun sequence assembly of Aphanizomenon flos-aquae UKL13.</title>
        <authorList>
            <person name="Driscoll C."/>
        </authorList>
    </citation>
    <scope>NUCLEOTIDE SEQUENCE [LARGE SCALE GENOMIC DNA]</scope>
    <source>
        <strain evidence="2">MDT13</strain>
    </source>
</reference>
<keyword evidence="1" id="KW-0472">Membrane</keyword>
<comment type="caution">
    <text evidence="2">The sequence shown here is derived from an EMBL/GenBank/DDBJ whole genome shotgun (WGS) entry which is preliminary data.</text>
</comment>
<keyword evidence="1" id="KW-0812">Transmembrane</keyword>
<dbReference type="Proteomes" id="UP000092382">
    <property type="component" value="Unassembled WGS sequence"/>
</dbReference>
<dbReference type="EMBL" id="LJOY01000001">
    <property type="protein sequence ID" value="OBQ27424.1"/>
    <property type="molecule type" value="Genomic_DNA"/>
</dbReference>
<protein>
    <submittedName>
        <fullName evidence="2">Uncharacterized protein</fullName>
    </submittedName>
</protein>
<evidence type="ECO:0000256" key="1">
    <source>
        <dbReference type="SAM" id="Phobius"/>
    </source>
</evidence>
<accession>A0A1B7W2D5</accession>
<proteinExistence type="predicted"/>
<dbReference type="STRING" id="1803587.GCA_001593825_02355"/>
<feature type="transmembrane region" description="Helical" evidence="1">
    <location>
        <begin position="41"/>
        <end position="58"/>
    </location>
</feature>
<sequence length="97" mass="10826">MNAVLPRFLKSAYRKEPIISALITVGIMDALIGGLDDSWSLFTFGLGTAGIALVFKLWRMQQRPSLPEEPVAQYYLPPQSSIDPLPVLKISKKKPRQ</sequence>